<evidence type="ECO:0000259" key="6">
    <source>
        <dbReference type="PROSITE" id="PS50072"/>
    </source>
</evidence>
<comment type="function">
    <text evidence="1 5">PPIases accelerate the folding of proteins. It catalyzes the cis-trans isomerization of proline imidic peptide bonds in oligopeptides.</text>
</comment>
<feature type="domain" description="PPIase cyclophilin-type" evidence="6">
    <location>
        <begin position="14"/>
        <end position="167"/>
    </location>
</feature>
<evidence type="ECO:0000256" key="1">
    <source>
        <dbReference type="ARBA" id="ARBA00002388"/>
    </source>
</evidence>
<dbReference type="PRINTS" id="PR00153">
    <property type="entry name" value="CSAPPISMRASE"/>
</dbReference>
<dbReference type="InterPro" id="IPR029000">
    <property type="entry name" value="Cyclophilin-like_dom_sf"/>
</dbReference>
<dbReference type="InterPro" id="IPR002130">
    <property type="entry name" value="Cyclophilin-type_PPIase_dom"/>
</dbReference>
<dbReference type="InterPro" id="IPR024936">
    <property type="entry name" value="Cyclophilin-type_PPIase"/>
</dbReference>
<dbReference type="Gene3D" id="2.40.100.10">
    <property type="entry name" value="Cyclophilin-like"/>
    <property type="match status" value="1"/>
</dbReference>
<dbReference type="RefSeq" id="WP_147914545.1">
    <property type="nucleotide sequence ID" value="NZ_JBHUEJ010000012.1"/>
</dbReference>
<dbReference type="GO" id="GO:0016853">
    <property type="term" value="F:isomerase activity"/>
    <property type="evidence" value="ECO:0007669"/>
    <property type="project" value="UniProtKB-KW"/>
</dbReference>
<proteinExistence type="inferred from homology"/>
<keyword evidence="8" id="KW-1185">Reference proteome</keyword>
<keyword evidence="4 5" id="KW-0413">Isomerase</keyword>
<dbReference type="PANTHER" id="PTHR43246">
    <property type="entry name" value="PEPTIDYL-PROLYL CIS-TRANS ISOMERASE CYP38, CHLOROPLASTIC"/>
    <property type="match status" value="1"/>
</dbReference>
<dbReference type="InterPro" id="IPR044665">
    <property type="entry name" value="E_coli_cyclophilin_A-like"/>
</dbReference>
<dbReference type="PROSITE" id="PS50072">
    <property type="entry name" value="CSA_PPIASE_2"/>
    <property type="match status" value="1"/>
</dbReference>
<comment type="similarity">
    <text evidence="2 5">Belongs to the cyclophilin-type PPIase family.</text>
</comment>
<dbReference type="CDD" id="cd01920">
    <property type="entry name" value="cyclophilin_EcCYP_like"/>
    <property type="match status" value="1"/>
</dbReference>
<dbReference type="EC" id="5.2.1.8" evidence="5"/>
<evidence type="ECO:0000313" key="8">
    <source>
        <dbReference type="Proteomes" id="UP001597304"/>
    </source>
</evidence>
<evidence type="ECO:0000256" key="4">
    <source>
        <dbReference type="ARBA" id="ARBA00023235"/>
    </source>
</evidence>
<dbReference type="PROSITE" id="PS00170">
    <property type="entry name" value="CSA_PPIASE_1"/>
    <property type="match status" value="1"/>
</dbReference>
<name>A0ABW4KPB3_9BURK</name>
<evidence type="ECO:0000256" key="2">
    <source>
        <dbReference type="ARBA" id="ARBA00007365"/>
    </source>
</evidence>
<gene>
    <name evidence="7" type="ORF">ACFSF0_04915</name>
</gene>
<evidence type="ECO:0000256" key="3">
    <source>
        <dbReference type="ARBA" id="ARBA00023110"/>
    </source>
</evidence>
<sequence length="168" mass="18160">MANPQVELHIAGRGVITLELDEAKAPKSVANFLNYVKSGHYDNTVFHRVIPGFMVQGGGFKPGMDQKPTQAPITNEADNGLKNDNYTVAMARTSDPHSASAQFFINVANNDFLNFKAPTAQGWGYAVFGKVVKGQDVVDAIKTVATGRKGFHDDVPKEDVVIEKAVVV</sequence>
<protein>
    <recommendedName>
        <fullName evidence="5">Peptidyl-prolyl cis-trans isomerase</fullName>
        <shortName evidence="5">PPIase</shortName>
        <ecNumber evidence="5">5.2.1.8</ecNumber>
    </recommendedName>
</protein>
<evidence type="ECO:0000256" key="5">
    <source>
        <dbReference type="RuleBase" id="RU363019"/>
    </source>
</evidence>
<organism evidence="7 8">
    <name type="scientific">Ottowia flava</name>
    <dbReference type="NCBI Taxonomy" id="2675430"/>
    <lineage>
        <taxon>Bacteria</taxon>
        <taxon>Pseudomonadati</taxon>
        <taxon>Pseudomonadota</taxon>
        <taxon>Betaproteobacteria</taxon>
        <taxon>Burkholderiales</taxon>
        <taxon>Comamonadaceae</taxon>
        <taxon>Ottowia</taxon>
    </lineage>
</organism>
<dbReference type="EMBL" id="JBHUEJ010000012">
    <property type="protein sequence ID" value="MFD1709934.1"/>
    <property type="molecule type" value="Genomic_DNA"/>
</dbReference>
<evidence type="ECO:0000313" key="7">
    <source>
        <dbReference type="EMBL" id="MFD1709934.1"/>
    </source>
</evidence>
<comment type="caution">
    <text evidence="7">The sequence shown here is derived from an EMBL/GenBank/DDBJ whole genome shotgun (WGS) entry which is preliminary data.</text>
</comment>
<comment type="catalytic activity">
    <reaction evidence="5">
        <text>[protein]-peptidylproline (omega=180) = [protein]-peptidylproline (omega=0)</text>
        <dbReference type="Rhea" id="RHEA:16237"/>
        <dbReference type="Rhea" id="RHEA-COMP:10747"/>
        <dbReference type="Rhea" id="RHEA-COMP:10748"/>
        <dbReference type="ChEBI" id="CHEBI:83833"/>
        <dbReference type="ChEBI" id="CHEBI:83834"/>
        <dbReference type="EC" id="5.2.1.8"/>
    </reaction>
</comment>
<dbReference type="SUPFAM" id="SSF50891">
    <property type="entry name" value="Cyclophilin-like"/>
    <property type="match status" value="1"/>
</dbReference>
<reference evidence="8" key="1">
    <citation type="journal article" date="2019" name="Int. J. Syst. Evol. Microbiol.">
        <title>The Global Catalogue of Microorganisms (GCM) 10K type strain sequencing project: providing services to taxonomists for standard genome sequencing and annotation.</title>
        <authorList>
            <consortium name="The Broad Institute Genomics Platform"/>
            <consortium name="The Broad Institute Genome Sequencing Center for Infectious Disease"/>
            <person name="Wu L."/>
            <person name="Ma J."/>
        </authorList>
    </citation>
    <scope>NUCLEOTIDE SEQUENCE [LARGE SCALE GENOMIC DNA]</scope>
    <source>
        <strain evidence="8">LMG 29247</strain>
    </source>
</reference>
<dbReference type="Proteomes" id="UP001597304">
    <property type="component" value="Unassembled WGS sequence"/>
</dbReference>
<accession>A0ABW4KPB3</accession>
<dbReference type="Pfam" id="PF00160">
    <property type="entry name" value="Pro_isomerase"/>
    <property type="match status" value="1"/>
</dbReference>
<keyword evidence="3 5" id="KW-0697">Rotamase</keyword>
<dbReference type="PIRSF" id="PIRSF001467">
    <property type="entry name" value="Peptidylpro_ismrse"/>
    <property type="match status" value="1"/>
</dbReference>
<dbReference type="InterPro" id="IPR020892">
    <property type="entry name" value="Cyclophilin-type_PPIase_CS"/>
</dbReference>